<reference evidence="1" key="2">
    <citation type="journal article" date="2021" name="Microbiome">
        <title>Successional dynamics and alternative stable states in a saline activated sludge microbial community over 9 years.</title>
        <authorList>
            <person name="Wang Y."/>
            <person name="Ye J."/>
            <person name="Ju F."/>
            <person name="Liu L."/>
            <person name="Boyd J.A."/>
            <person name="Deng Y."/>
            <person name="Parks D.H."/>
            <person name="Jiang X."/>
            <person name="Yin X."/>
            <person name="Woodcroft B.J."/>
            <person name="Tyson G.W."/>
            <person name="Hugenholtz P."/>
            <person name="Polz M.F."/>
            <person name="Zhang T."/>
        </authorList>
    </citation>
    <scope>NUCLEOTIDE SEQUENCE</scope>
    <source>
        <strain evidence="1">HKST-UBA02</strain>
    </source>
</reference>
<gene>
    <name evidence="1" type="ORF">KDA27_26135</name>
</gene>
<sequence length="310" mass="32248">MKTLPRINGNSTQEDMQKLFQSAANLGKAVGNAVGEAATKGVTPESATKVAKAGWEVARFGTGSVLGVFQDTTELIFDHHVDPNARNAKRFTQETVAAGQQATAKLSTSLGLVADASGQILQEAGSMAKILQDFGTKLQSELTSPADSALEHAQTTGSRLLGLNAKLANLLGQIQERMASVEDAAHGLANPEVVRTGLFGAPVPYPNTAGLGDKIASDTEWAQGLGKEMFAELSAQGDAITSRIDESLGSAGEVAQLVASAPEVAEQLGGRVESMIDTLTALRQQMAIVHTGFGVLTGRPLSPSVSSRRV</sequence>
<evidence type="ECO:0000313" key="2">
    <source>
        <dbReference type="Proteomes" id="UP000739538"/>
    </source>
</evidence>
<dbReference type="Proteomes" id="UP000739538">
    <property type="component" value="Unassembled WGS sequence"/>
</dbReference>
<reference evidence="1" key="1">
    <citation type="submission" date="2020-04" db="EMBL/GenBank/DDBJ databases">
        <authorList>
            <person name="Zhang T."/>
        </authorList>
    </citation>
    <scope>NUCLEOTIDE SEQUENCE</scope>
    <source>
        <strain evidence="1">HKST-UBA02</strain>
    </source>
</reference>
<name>A0A956NLF8_UNCEI</name>
<dbReference type="EMBL" id="JAGQHS010000306">
    <property type="protein sequence ID" value="MCA9759299.1"/>
    <property type="molecule type" value="Genomic_DNA"/>
</dbReference>
<organism evidence="1 2">
    <name type="scientific">Eiseniibacteriota bacterium</name>
    <dbReference type="NCBI Taxonomy" id="2212470"/>
    <lineage>
        <taxon>Bacteria</taxon>
        <taxon>Candidatus Eiseniibacteriota</taxon>
    </lineage>
</organism>
<dbReference type="AlphaFoldDB" id="A0A956NLF8"/>
<comment type="caution">
    <text evidence="1">The sequence shown here is derived from an EMBL/GenBank/DDBJ whole genome shotgun (WGS) entry which is preliminary data.</text>
</comment>
<protein>
    <submittedName>
        <fullName evidence="1">Uncharacterized protein</fullName>
    </submittedName>
</protein>
<evidence type="ECO:0000313" key="1">
    <source>
        <dbReference type="EMBL" id="MCA9759299.1"/>
    </source>
</evidence>
<accession>A0A956NLF8</accession>
<proteinExistence type="predicted"/>